<protein>
    <submittedName>
        <fullName evidence="8">WD40-repeat containing protein</fullName>
    </submittedName>
</protein>
<keyword evidence="2 5" id="KW-0853">WD repeat</keyword>
<evidence type="ECO:0000313" key="9">
    <source>
        <dbReference type="Proteomes" id="UP000012073"/>
    </source>
</evidence>
<dbReference type="InterPro" id="IPR036322">
    <property type="entry name" value="WD40_repeat_dom_sf"/>
</dbReference>
<dbReference type="InterPro" id="IPR013934">
    <property type="entry name" value="Utp13_C"/>
</dbReference>
<dbReference type="PhylomeDB" id="R7QE65"/>
<dbReference type="PROSITE" id="PS50082">
    <property type="entry name" value="WD_REPEATS_2"/>
    <property type="match status" value="5"/>
</dbReference>
<dbReference type="GO" id="GO:0000472">
    <property type="term" value="P:endonucleolytic cleavage to generate mature 5'-end of SSU-rRNA from (SSU-rRNA, 5.8S rRNA, LSU-rRNA)"/>
    <property type="evidence" value="ECO:0007669"/>
    <property type="project" value="TreeGrafter"/>
</dbReference>
<evidence type="ECO:0000313" key="8">
    <source>
        <dbReference type="EMBL" id="CDF36807.1"/>
    </source>
</evidence>
<evidence type="ECO:0000256" key="5">
    <source>
        <dbReference type="PROSITE-ProRule" id="PRU00221"/>
    </source>
</evidence>
<dbReference type="Gene3D" id="2.130.10.10">
    <property type="entry name" value="YVTN repeat-like/Quinoprotein amine dehydrogenase"/>
    <property type="match status" value="3"/>
</dbReference>
<dbReference type="EMBL" id="HG001803">
    <property type="protein sequence ID" value="CDF36807.1"/>
    <property type="molecule type" value="Genomic_DNA"/>
</dbReference>
<name>R7QE65_CHOCR</name>
<dbReference type="Proteomes" id="UP000012073">
    <property type="component" value="Unassembled WGS sequence"/>
</dbReference>
<feature type="repeat" description="WD" evidence="5">
    <location>
        <begin position="445"/>
        <end position="486"/>
    </location>
</feature>
<feature type="compositionally biased region" description="Basic and acidic residues" evidence="6">
    <location>
        <begin position="362"/>
        <end position="377"/>
    </location>
</feature>
<dbReference type="InterPro" id="IPR011041">
    <property type="entry name" value="Quinoprot_gluc/sorb_DH_b-prop"/>
</dbReference>
<evidence type="ECO:0000256" key="4">
    <source>
        <dbReference type="ARBA" id="ARBA00023242"/>
    </source>
</evidence>
<dbReference type="Pfam" id="PF00400">
    <property type="entry name" value="WD40"/>
    <property type="match status" value="6"/>
</dbReference>
<evidence type="ECO:0000256" key="2">
    <source>
        <dbReference type="ARBA" id="ARBA00022574"/>
    </source>
</evidence>
<dbReference type="RefSeq" id="XP_005716626.1">
    <property type="nucleotide sequence ID" value="XM_005716569.1"/>
</dbReference>
<proteinExistence type="predicted"/>
<dbReference type="InterPro" id="IPR019775">
    <property type="entry name" value="WD40_repeat_CS"/>
</dbReference>
<evidence type="ECO:0000256" key="6">
    <source>
        <dbReference type="SAM" id="MobiDB-lite"/>
    </source>
</evidence>
<evidence type="ECO:0000259" key="7">
    <source>
        <dbReference type="Pfam" id="PF08625"/>
    </source>
</evidence>
<dbReference type="SMART" id="SM00320">
    <property type="entry name" value="WD40"/>
    <property type="match status" value="7"/>
</dbReference>
<feature type="repeat" description="WD" evidence="5">
    <location>
        <begin position="487"/>
        <end position="528"/>
    </location>
</feature>
<feature type="repeat" description="WD" evidence="5">
    <location>
        <begin position="403"/>
        <end position="444"/>
    </location>
</feature>
<dbReference type="STRING" id="2769.R7QE65"/>
<keyword evidence="3" id="KW-0677">Repeat</keyword>
<dbReference type="GO" id="GO:0034511">
    <property type="term" value="F:U3 snoRNA binding"/>
    <property type="evidence" value="ECO:0007669"/>
    <property type="project" value="TreeGrafter"/>
</dbReference>
<feature type="region of interest" description="Disordered" evidence="6">
    <location>
        <begin position="362"/>
        <end position="385"/>
    </location>
</feature>
<evidence type="ECO:0000256" key="3">
    <source>
        <dbReference type="ARBA" id="ARBA00022737"/>
    </source>
</evidence>
<sequence>MALLLGMENGRVLLCDLNGKGQEPREVAKRHVGSVVAFAFADRGQLVVSAGTDRLLAIAKWGAMKKARVVACGERLVGLVNPRGAAGRTLLSVGERGVVRKWDVASGREVGTGAKLPFVGGGREGDDDEEREEGVLPVAIGPCGADQIFVALSDQTILYAKVQGGDDVQRVSDVVCGNLEEVYDLRPLRTRDVVAKVANRGMRDVALATNSSCLWIMRTTPVDDAQGDVPPKLATGEIDAGEPDEGLVKEETAVWSCHAGLRGHSGIILCIDALTNPKGIGKGNTADSYLATSSRDKTARVWRRSRASGRWSCMALADGHTDAVGAVAISQRTAAGQFFIVTGAADRTIKLWSLDQVQKSAEKRERSLTDGEARADAEEQDWSTEMTSTDKSELMALSAKWTTLAHDKDINAVAVSPDCKLVATGSQDRSLKMWDVAKGTLKFTCKGHKRGIWNVTFSTVDRIVASCSGDATIRLWNVADGSCLRSFQGHMSGVLRSVFISGGTQLASAGADGIIKLWITKTGECASTFEAHSDRAWGLASIDDGETLVTGGADGIVEEWLDTTEEQELAAVVQKEEEALLEQQVHNSARAGKWSQAARGALKLGMRQKLRGVVMELIQKAEDPSEDLERMVRELSEGGKDEKKRWELVTKLFLACRDWNAVGGSKNAGVAMRVLKALFCVFGPEVLCDKLVGVEKRALVEGLDAHCRRHLERVNGLVARVTVVEHTLEKMRGLADIGDVEQSEKKKHKRKGGSRDAPPEVGKQNGVKRRRKNREEVAAEY</sequence>
<dbReference type="InterPro" id="IPR020472">
    <property type="entry name" value="WD40_PAC1"/>
</dbReference>
<dbReference type="Pfam" id="PF08625">
    <property type="entry name" value="Utp13"/>
    <property type="match status" value="1"/>
</dbReference>
<dbReference type="GeneID" id="17324351"/>
<dbReference type="CDD" id="cd00200">
    <property type="entry name" value="WD40"/>
    <property type="match status" value="1"/>
</dbReference>
<dbReference type="AlphaFoldDB" id="R7QE65"/>
<dbReference type="OrthoDB" id="5414888at2759"/>
<organism evidence="8 9">
    <name type="scientific">Chondrus crispus</name>
    <name type="common">Carrageen Irish moss</name>
    <name type="synonym">Polymorpha crispa</name>
    <dbReference type="NCBI Taxonomy" id="2769"/>
    <lineage>
        <taxon>Eukaryota</taxon>
        <taxon>Rhodophyta</taxon>
        <taxon>Florideophyceae</taxon>
        <taxon>Rhodymeniophycidae</taxon>
        <taxon>Gigartinales</taxon>
        <taxon>Gigartinaceae</taxon>
        <taxon>Chondrus</taxon>
    </lineage>
</organism>
<dbReference type="PROSITE" id="PS00678">
    <property type="entry name" value="WD_REPEATS_1"/>
    <property type="match status" value="2"/>
</dbReference>
<feature type="domain" description="U3 small nucleolar RNA-associated protein 13 C-terminal" evidence="7">
    <location>
        <begin position="582"/>
        <end position="731"/>
    </location>
</feature>
<dbReference type="SUPFAM" id="SSF50978">
    <property type="entry name" value="WD40 repeat-like"/>
    <property type="match status" value="1"/>
</dbReference>
<feature type="region of interest" description="Disordered" evidence="6">
    <location>
        <begin position="739"/>
        <end position="781"/>
    </location>
</feature>
<dbReference type="PRINTS" id="PR00320">
    <property type="entry name" value="GPROTEINBRPT"/>
</dbReference>
<dbReference type="GO" id="GO:0030686">
    <property type="term" value="C:90S preribosome"/>
    <property type="evidence" value="ECO:0007669"/>
    <property type="project" value="TreeGrafter"/>
</dbReference>
<comment type="subcellular location">
    <subcellularLocation>
        <location evidence="1">Nucleus</location>
        <location evidence="1">Nucleolus</location>
    </subcellularLocation>
</comment>
<keyword evidence="9" id="KW-1185">Reference proteome</keyword>
<dbReference type="GO" id="GO:0032040">
    <property type="term" value="C:small-subunit processome"/>
    <property type="evidence" value="ECO:0007669"/>
    <property type="project" value="InterPro"/>
</dbReference>
<dbReference type="PANTHER" id="PTHR19854:SF15">
    <property type="entry name" value="TRANSDUCIN BETA-LIKE PROTEIN 3"/>
    <property type="match status" value="1"/>
</dbReference>
<dbReference type="PROSITE" id="PS50294">
    <property type="entry name" value="WD_REPEATS_REGION"/>
    <property type="match status" value="4"/>
</dbReference>
<feature type="repeat" description="WD" evidence="5">
    <location>
        <begin position="529"/>
        <end position="560"/>
    </location>
</feature>
<dbReference type="SUPFAM" id="SSF50952">
    <property type="entry name" value="Soluble quinoprotein glucose dehydrogenase"/>
    <property type="match status" value="1"/>
</dbReference>
<dbReference type="PANTHER" id="PTHR19854">
    <property type="entry name" value="TRANSDUCIN BETA-LIKE 3"/>
    <property type="match status" value="1"/>
</dbReference>
<feature type="repeat" description="WD" evidence="5">
    <location>
        <begin position="317"/>
        <end position="362"/>
    </location>
</feature>
<dbReference type="InterPro" id="IPR015943">
    <property type="entry name" value="WD40/YVTN_repeat-like_dom_sf"/>
</dbReference>
<reference evidence="9" key="1">
    <citation type="journal article" date="2013" name="Proc. Natl. Acad. Sci. U.S.A.">
        <title>Genome structure and metabolic features in the red seaweed Chondrus crispus shed light on evolution of the Archaeplastida.</title>
        <authorList>
            <person name="Collen J."/>
            <person name="Porcel B."/>
            <person name="Carre W."/>
            <person name="Ball S.G."/>
            <person name="Chaparro C."/>
            <person name="Tonon T."/>
            <person name="Barbeyron T."/>
            <person name="Michel G."/>
            <person name="Noel B."/>
            <person name="Valentin K."/>
            <person name="Elias M."/>
            <person name="Artiguenave F."/>
            <person name="Arun A."/>
            <person name="Aury J.M."/>
            <person name="Barbosa-Neto J.F."/>
            <person name="Bothwell J.H."/>
            <person name="Bouget F.Y."/>
            <person name="Brillet L."/>
            <person name="Cabello-Hurtado F."/>
            <person name="Capella-Gutierrez S."/>
            <person name="Charrier B."/>
            <person name="Cladiere L."/>
            <person name="Cock J.M."/>
            <person name="Coelho S.M."/>
            <person name="Colleoni C."/>
            <person name="Czjzek M."/>
            <person name="Da Silva C."/>
            <person name="Delage L."/>
            <person name="Denoeud F."/>
            <person name="Deschamps P."/>
            <person name="Dittami S.M."/>
            <person name="Gabaldon T."/>
            <person name="Gachon C.M."/>
            <person name="Groisillier A."/>
            <person name="Herve C."/>
            <person name="Jabbari K."/>
            <person name="Katinka M."/>
            <person name="Kloareg B."/>
            <person name="Kowalczyk N."/>
            <person name="Labadie K."/>
            <person name="Leblanc C."/>
            <person name="Lopez P.J."/>
            <person name="McLachlan D.H."/>
            <person name="Meslet-Cladiere L."/>
            <person name="Moustafa A."/>
            <person name="Nehr Z."/>
            <person name="Nyvall Collen P."/>
            <person name="Panaud O."/>
            <person name="Partensky F."/>
            <person name="Poulain J."/>
            <person name="Rensing S.A."/>
            <person name="Rousvoal S."/>
            <person name="Samson G."/>
            <person name="Symeonidi A."/>
            <person name="Weissenbach J."/>
            <person name="Zambounis A."/>
            <person name="Wincker P."/>
            <person name="Boyen C."/>
        </authorList>
    </citation>
    <scope>NUCLEOTIDE SEQUENCE [LARGE SCALE GENOMIC DNA]</scope>
    <source>
        <strain evidence="9">cv. Stackhouse</strain>
    </source>
</reference>
<accession>R7QE65</accession>
<dbReference type="InterPro" id="IPR001680">
    <property type="entry name" value="WD40_rpt"/>
</dbReference>
<evidence type="ECO:0000256" key="1">
    <source>
        <dbReference type="ARBA" id="ARBA00004604"/>
    </source>
</evidence>
<dbReference type="GO" id="GO:0000480">
    <property type="term" value="P:endonucleolytic cleavage in 5'-ETS of tricistronic rRNA transcript (SSU-rRNA, 5.8S rRNA, LSU-rRNA)"/>
    <property type="evidence" value="ECO:0007669"/>
    <property type="project" value="TreeGrafter"/>
</dbReference>
<dbReference type="KEGG" id="ccp:CHC_T00009500001"/>
<dbReference type="Gramene" id="CDF36807">
    <property type="protein sequence ID" value="CDF36807"/>
    <property type="gene ID" value="CHC_T00009500001"/>
</dbReference>
<keyword evidence="4" id="KW-0539">Nucleus</keyword>
<gene>
    <name evidence="8" type="ORF">CHC_T00009500001</name>
</gene>